<organism evidence="2 3">
    <name type="scientific">Candidatus Lloydbacteria bacterium RIFCSPHIGHO2_02_FULL_50_13</name>
    <dbReference type="NCBI Taxonomy" id="1798661"/>
    <lineage>
        <taxon>Bacteria</taxon>
        <taxon>Candidatus Lloydiibacteriota</taxon>
    </lineage>
</organism>
<accession>A0A1G2D240</accession>
<comment type="caution">
    <text evidence="2">The sequence shown here is derived from an EMBL/GenBank/DDBJ whole genome shotgun (WGS) entry which is preliminary data.</text>
</comment>
<evidence type="ECO:0000313" key="2">
    <source>
        <dbReference type="EMBL" id="OGZ06961.1"/>
    </source>
</evidence>
<dbReference type="Proteomes" id="UP000177996">
    <property type="component" value="Unassembled WGS sequence"/>
</dbReference>
<evidence type="ECO:0008006" key="4">
    <source>
        <dbReference type="Google" id="ProtNLM"/>
    </source>
</evidence>
<dbReference type="Gene3D" id="3.30.2010.10">
    <property type="entry name" value="Metalloproteases ('zincins'), catalytic domain"/>
    <property type="match status" value="1"/>
</dbReference>
<name>A0A1G2D240_9BACT</name>
<dbReference type="AlphaFoldDB" id="A0A1G2D240"/>
<protein>
    <recommendedName>
        <fullName evidence="4">Peptidase M48 domain-containing protein</fullName>
    </recommendedName>
</protein>
<gene>
    <name evidence="2" type="ORF">A3D65_02295</name>
</gene>
<keyword evidence="1" id="KW-0732">Signal</keyword>
<reference evidence="2 3" key="1">
    <citation type="journal article" date="2016" name="Nat. Commun.">
        <title>Thousands of microbial genomes shed light on interconnected biogeochemical processes in an aquifer system.</title>
        <authorList>
            <person name="Anantharaman K."/>
            <person name="Brown C.T."/>
            <person name="Hug L.A."/>
            <person name="Sharon I."/>
            <person name="Castelle C.J."/>
            <person name="Probst A.J."/>
            <person name="Thomas B.C."/>
            <person name="Singh A."/>
            <person name="Wilkins M.J."/>
            <person name="Karaoz U."/>
            <person name="Brodie E.L."/>
            <person name="Williams K.H."/>
            <person name="Hubbard S.S."/>
            <person name="Banfield J.F."/>
        </authorList>
    </citation>
    <scope>NUCLEOTIDE SEQUENCE [LARGE SCALE GENOMIC DNA]</scope>
</reference>
<evidence type="ECO:0000313" key="3">
    <source>
        <dbReference type="Proteomes" id="UP000177996"/>
    </source>
</evidence>
<dbReference type="EMBL" id="MHLL01000074">
    <property type="protein sequence ID" value="OGZ06961.1"/>
    <property type="molecule type" value="Genomic_DNA"/>
</dbReference>
<feature type="signal peptide" evidence="1">
    <location>
        <begin position="1"/>
        <end position="18"/>
    </location>
</feature>
<proteinExistence type="predicted"/>
<sequence length="191" mass="21437">MKKLLVLLFAFLAIPAFAAVDTNERENLCVSVVGNMWFPSNDRKLYGYAEEFSQRAKLVVSQIIICESDNPNGLLAGTAMLERKSGNVLVIGVGRRFAQAVEKHLRAIVAHEVAHQVTVDSRACADYREFPLPIFRLSCEQETDRVAAEWVGREDMLAALKETVDYFLIEMIDGPGLGELEKRIQLLERLP</sequence>
<evidence type="ECO:0000256" key="1">
    <source>
        <dbReference type="SAM" id="SignalP"/>
    </source>
</evidence>
<feature type="chain" id="PRO_5009582457" description="Peptidase M48 domain-containing protein" evidence="1">
    <location>
        <begin position="19"/>
        <end position="191"/>
    </location>
</feature>